<evidence type="ECO:0000256" key="7">
    <source>
        <dbReference type="ARBA" id="ARBA00023033"/>
    </source>
</evidence>
<comment type="similarity">
    <text evidence="2 9">Belongs to the cytochrome P450 family.</text>
</comment>
<dbReference type="InterPro" id="IPR001128">
    <property type="entry name" value="Cyt_P450"/>
</dbReference>
<dbReference type="RefSeq" id="XP_046075358.1">
    <property type="nucleotide sequence ID" value="XM_046210783.1"/>
</dbReference>
<dbReference type="PRINTS" id="PR00385">
    <property type="entry name" value="P450"/>
</dbReference>
<keyword evidence="4 8" id="KW-0479">Metal-binding</keyword>
<dbReference type="AlphaFoldDB" id="A0AAD4KVH7"/>
<dbReference type="GeneID" id="70241070"/>
<dbReference type="InterPro" id="IPR036396">
    <property type="entry name" value="Cyt_P450_sf"/>
</dbReference>
<evidence type="ECO:0000256" key="8">
    <source>
        <dbReference type="PIRSR" id="PIRSR602402-1"/>
    </source>
</evidence>
<name>A0AAD4KVH7_9EURO</name>
<feature type="binding site" description="axial binding residue" evidence="8">
    <location>
        <position position="456"/>
    </location>
    <ligand>
        <name>heme</name>
        <dbReference type="ChEBI" id="CHEBI:30413"/>
    </ligand>
    <ligandPart>
        <name>Fe</name>
        <dbReference type="ChEBI" id="CHEBI:18248"/>
    </ligandPart>
</feature>
<dbReference type="InterPro" id="IPR002402">
    <property type="entry name" value="Cyt_P450_E_grp-II"/>
</dbReference>
<keyword evidence="3 8" id="KW-0349">Heme</keyword>
<sequence length="509" mass="59378">MQVYWDLHSTRFLVLAAAVLVISFIFTRIHRFLKHRQFARLHGCEPVTYCNYEPFLGLDRLYHFIRNRWDHNYLETSCKFQRHFNYTFGLKELLNNIILTTEPENIKTILSINFKHYGIGHRLEVFEPLLGRGIFDTDGDQWAISRALIRPNFTRDQVADLTSFEDLIQDFFALIPRDGQTMVDLQPLFFRYTMDSATEFLFGQSVGSLRMNESDLGFSQAFNYSLQSIMVRGSLGPFNRFYRDRKAEECNRICREFAQQFVEEAIHTVRSEKDVDSKDPERKRQKYIFSHELARRTSEKRRITDELMNVLLAGRDTTASMLSNLFFMLAKHPAVWAKLRKEVTSLEGRLPTYEELRGLKYLKCCMNESLRLHPVVPLNDREALQDTVLPVGGGKDHLSPVFIPKGTIVGYNVYAMHRRTDFYGPDAEEFRPERWEDGRLQPRWEYLPFNGGPRICVGQQYALTEVGYVTTRMAQEFETLESCDPGPWEESLTLTLCSRNGTKVCVRPA</sequence>
<protein>
    <submittedName>
        <fullName evidence="11">Cytochrome P450</fullName>
    </submittedName>
</protein>
<dbReference type="GO" id="GO:0016712">
    <property type="term" value="F:oxidoreductase activity, acting on paired donors, with incorporation or reduction of molecular oxygen, reduced flavin or flavoprotein as one donor, and incorporation of one atom of oxygen"/>
    <property type="evidence" value="ECO:0007669"/>
    <property type="project" value="InterPro"/>
</dbReference>
<evidence type="ECO:0000313" key="11">
    <source>
        <dbReference type="EMBL" id="KAH8701982.1"/>
    </source>
</evidence>
<accession>A0AAD4KVH7</accession>
<keyword evidence="10" id="KW-0472">Membrane</keyword>
<proteinExistence type="inferred from homology"/>
<dbReference type="InterPro" id="IPR047146">
    <property type="entry name" value="Cyt_P450_E_CYP52_fungi"/>
</dbReference>
<dbReference type="GO" id="GO:0005506">
    <property type="term" value="F:iron ion binding"/>
    <property type="evidence" value="ECO:0007669"/>
    <property type="project" value="InterPro"/>
</dbReference>
<feature type="transmembrane region" description="Helical" evidence="10">
    <location>
        <begin position="12"/>
        <end position="30"/>
    </location>
</feature>
<dbReference type="GO" id="GO:0020037">
    <property type="term" value="F:heme binding"/>
    <property type="evidence" value="ECO:0007669"/>
    <property type="project" value="InterPro"/>
</dbReference>
<comment type="caution">
    <text evidence="11">The sequence shown here is derived from an EMBL/GenBank/DDBJ whole genome shotgun (WGS) entry which is preliminary data.</text>
</comment>
<dbReference type="PANTHER" id="PTHR24287:SF17">
    <property type="entry name" value="P450, PUTATIVE (EUROFUNG)-RELATED"/>
    <property type="match status" value="1"/>
</dbReference>
<comment type="cofactor">
    <cofactor evidence="1 8">
        <name>heme</name>
        <dbReference type="ChEBI" id="CHEBI:30413"/>
    </cofactor>
</comment>
<keyword evidence="6 8" id="KW-0408">Iron</keyword>
<keyword evidence="12" id="KW-1185">Reference proteome</keyword>
<dbReference type="EMBL" id="JAJTJA010000003">
    <property type="protein sequence ID" value="KAH8701982.1"/>
    <property type="molecule type" value="Genomic_DNA"/>
</dbReference>
<dbReference type="PROSITE" id="PS00086">
    <property type="entry name" value="CYTOCHROME_P450"/>
    <property type="match status" value="1"/>
</dbReference>
<evidence type="ECO:0000256" key="1">
    <source>
        <dbReference type="ARBA" id="ARBA00001971"/>
    </source>
</evidence>
<dbReference type="CDD" id="cd11063">
    <property type="entry name" value="CYP52"/>
    <property type="match status" value="1"/>
</dbReference>
<dbReference type="Gene3D" id="1.10.630.10">
    <property type="entry name" value="Cytochrome P450"/>
    <property type="match status" value="1"/>
</dbReference>
<dbReference type="InterPro" id="IPR002974">
    <property type="entry name" value="Cyt_P450_E_CYP52_ascomycetes"/>
</dbReference>
<gene>
    <name evidence="11" type="ORF">BGW36DRAFT_290763</name>
</gene>
<keyword evidence="7 9" id="KW-0503">Monooxygenase</keyword>
<dbReference type="SUPFAM" id="SSF48264">
    <property type="entry name" value="Cytochrome P450"/>
    <property type="match status" value="1"/>
</dbReference>
<dbReference type="Proteomes" id="UP001201262">
    <property type="component" value="Unassembled WGS sequence"/>
</dbReference>
<keyword evidence="10" id="KW-0812">Transmembrane</keyword>
<evidence type="ECO:0000256" key="6">
    <source>
        <dbReference type="ARBA" id="ARBA00023004"/>
    </source>
</evidence>
<evidence type="ECO:0000256" key="10">
    <source>
        <dbReference type="SAM" id="Phobius"/>
    </source>
</evidence>
<reference evidence="11" key="1">
    <citation type="submission" date="2021-12" db="EMBL/GenBank/DDBJ databases">
        <title>Convergent genome expansion in fungi linked to evolution of root-endophyte symbiosis.</title>
        <authorList>
            <consortium name="DOE Joint Genome Institute"/>
            <person name="Ke Y.-H."/>
            <person name="Bonito G."/>
            <person name="Liao H.-L."/>
            <person name="Looney B."/>
            <person name="Rojas-Flechas A."/>
            <person name="Nash J."/>
            <person name="Hameed K."/>
            <person name="Schadt C."/>
            <person name="Martin F."/>
            <person name="Crous P.W."/>
            <person name="Miettinen O."/>
            <person name="Magnuson J.K."/>
            <person name="Labbe J."/>
            <person name="Jacobson D."/>
            <person name="Doktycz M.J."/>
            <person name="Veneault-Fourrey C."/>
            <person name="Kuo A."/>
            <person name="Mondo S."/>
            <person name="Calhoun S."/>
            <person name="Riley R."/>
            <person name="Ohm R."/>
            <person name="LaButti K."/>
            <person name="Andreopoulos B."/>
            <person name="Pangilinan J."/>
            <person name="Nolan M."/>
            <person name="Tritt A."/>
            <person name="Clum A."/>
            <person name="Lipzen A."/>
            <person name="Daum C."/>
            <person name="Barry K."/>
            <person name="Grigoriev I.V."/>
            <person name="Vilgalys R."/>
        </authorList>
    </citation>
    <scope>NUCLEOTIDE SEQUENCE</scope>
    <source>
        <strain evidence="11">PMI_201</strain>
    </source>
</reference>
<evidence type="ECO:0000313" key="12">
    <source>
        <dbReference type="Proteomes" id="UP001201262"/>
    </source>
</evidence>
<evidence type="ECO:0000256" key="9">
    <source>
        <dbReference type="RuleBase" id="RU000461"/>
    </source>
</evidence>
<evidence type="ECO:0000256" key="5">
    <source>
        <dbReference type="ARBA" id="ARBA00023002"/>
    </source>
</evidence>
<evidence type="ECO:0000256" key="2">
    <source>
        <dbReference type="ARBA" id="ARBA00010617"/>
    </source>
</evidence>
<organism evidence="11 12">
    <name type="scientific">Talaromyces proteolyticus</name>
    <dbReference type="NCBI Taxonomy" id="1131652"/>
    <lineage>
        <taxon>Eukaryota</taxon>
        <taxon>Fungi</taxon>
        <taxon>Dikarya</taxon>
        <taxon>Ascomycota</taxon>
        <taxon>Pezizomycotina</taxon>
        <taxon>Eurotiomycetes</taxon>
        <taxon>Eurotiomycetidae</taxon>
        <taxon>Eurotiales</taxon>
        <taxon>Trichocomaceae</taxon>
        <taxon>Talaromyces</taxon>
        <taxon>Talaromyces sect. Bacilispori</taxon>
    </lineage>
</organism>
<dbReference type="PRINTS" id="PR00464">
    <property type="entry name" value="EP450II"/>
</dbReference>
<evidence type="ECO:0000256" key="3">
    <source>
        <dbReference type="ARBA" id="ARBA00022617"/>
    </source>
</evidence>
<dbReference type="PRINTS" id="PR01239">
    <property type="entry name" value="EP450IICYP52"/>
</dbReference>
<dbReference type="PANTHER" id="PTHR24287">
    <property type="entry name" value="P450, PUTATIVE (EUROFUNG)-RELATED"/>
    <property type="match status" value="1"/>
</dbReference>
<keyword evidence="10" id="KW-1133">Transmembrane helix</keyword>
<keyword evidence="5 9" id="KW-0560">Oxidoreductase</keyword>
<evidence type="ECO:0000256" key="4">
    <source>
        <dbReference type="ARBA" id="ARBA00022723"/>
    </source>
</evidence>
<dbReference type="InterPro" id="IPR017972">
    <property type="entry name" value="Cyt_P450_CS"/>
</dbReference>
<dbReference type="Pfam" id="PF00067">
    <property type="entry name" value="p450"/>
    <property type="match status" value="1"/>
</dbReference>